<keyword evidence="1" id="KW-0677">Repeat</keyword>
<protein>
    <submittedName>
        <fullName evidence="6">ATP-binding cassette domain-containing protein</fullName>
    </submittedName>
</protein>
<dbReference type="EMBL" id="WELC01000014">
    <property type="protein sequence ID" value="KAB7629868.1"/>
    <property type="molecule type" value="Genomic_DNA"/>
</dbReference>
<dbReference type="InterPro" id="IPR003439">
    <property type="entry name" value="ABC_transporter-like_ATP-bd"/>
</dbReference>
<feature type="region of interest" description="Disordered" evidence="4">
    <location>
        <begin position="226"/>
        <end position="279"/>
    </location>
</feature>
<keyword evidence="2" id="KW-0547">Nucleotide-binding</keyword>
<evidence type="ECO:0000256" key="2">
    <source>
        <dbReference type="ARBA" id="ARBA00022741"/>
    </source>
</evidence>
<dbReference type="GO" id="GO:0005524">
    <property type="term" value="F:ATP binding"/>
    <property type="evidence" value="ECO:0007669"/>
    <property type="project" value="UniProtKB-KW"/>
</dbReference>
<dbReference type="SUPFAM" id="SSF52540">
    <property type="entry name" value="P-loop containing nucleoside triphosphate hydrolases"/>
    <property type="match status" value="2"/>
</dbReference>
<feature type="compositionally biased region" description="Basic and acidic residues" evidence="4">
    <location>
        <begin position="248"/>
        <end position="273"/>
    </location>
</feature>
<dbReference type="RefSeq" id="WP_152152989.1">
    <property type="nucleotide sequence ID" value="NZ_WELC01000014.1"/>
</dbReference>
<gene>
    <name evidence="6" type="ORF">F9K92_11665</name>
</gene>
<proteinExistence type="predicted"/>
<dbReference type="SMART" id="SM00382">
    <property type="entry name" value="AAA"/>
    <property type="match status" value="2"/>
</dbReference>
<dbReference type="PROSITE" id="PS50893">
    <property type="entry name" value="ABC_TRANSPORTER_2"/>
    <property type="match status" value="2"/>
</dbReference>
<evidence type="ECO:0000256" key="3">
    <source>
        <dbReference type="ARBA" id="ARBA00022840"/>
    </source>
</evidence>
<dbReference type="PANTHER" id="PTHR19211">
    <property type="entry name" value="ATP-BINDING TRANSPORT PROTEIN-RELATED"/>
    <property type="match status" value="1"/>
</dbReference>
<dbReference type="Pfam" id="PF00005">
    <property type="entry name" value="ABC_tran"/>
    <property type="match status" value="2"/>
</dbReference>
<dbReference type="InterPro" id="IPR050611">
    <property type="entry name" value="ABCF"/>
</dbReference>
<dbReference type="Gene3D" id="3.40.50.300">
    <property type="entry name" value="P-loop containing nucleotide triphosphate hydrolases"/>
    <property type="match status" value="2"/>
</dbReference>
<reference evidence="6 7" key="1">
    <citation type="submission" date="2019-10" db="EMBL/GenBank/DDBJ databases">
        <title>Halotolerant bacteria associated to Saharan-endemic halophytes Stipa tenacissima L. and Atriplex halimus L mitigate salt stress and promote growth of tomato plants.</title>
        <authorList>
            <person name="Dif G."/>
        </authorList>
    </citation>
    <scope>NUCLEOTIDE SEQUENCE [LARGE SCALE GENOMIC DNA]</scope>
    <source>
        <strain evidence="6 7">IS26</strain>
    </source>
</reference>
<feature type="domain" description="ABC transporter" evidence="5">
    <location>
        <begin position="337"/>
        <end position="537"/>
    </location>
</feature>
<evidence type="ECO:0000313" key="6">
    <source>
        <dbReference type="EMBL" id="KAB7629868.1"/>
    </source>
</evidence>
<feature type="compositionally biased region" description="Basic and acidic residues" evidence="4">
    <location>
        <begin position="226"/>
        <end position="236"/>
    </location>
</feature>
<sequence>MTAFALTLDRVTHTLPDGRVLFSELSAAFDGTPTGLVGRNGVGKSLLAHLLSGDLTPTAGRILRSGPVHLLTQHSGVPAGRIADLAGVGAVLDALHRIEAGSVDPDDFTRVGERWDLREQLQAQWQLLGLPALDPLRPAATLSGGQAMQVALAGAFLSGAEGLILDEPSNHLDAAHRARLIEALQRWHGGLIVISHDRTLLRHMARTVELSPGGLRQYGGNYDLYTEQKQDQRRSADAQLALRKRERRQQQTELRDQREKMAHRQARATREARTANQAPILLGGMKNRSEQSAGRLQTQQHERRTELDARVREAAGEVEQDIEIALLAPVIHQPGPQRVAELIAAELPWVQAPWMTLDLTMQRGQRIGVQGRNGSGKSTLLKVLAGTLQPVSGHVDVAASVALLDQSLTMLPGDASALSLLQRAHPLASEGTLRTQLALLGLDAERSLRPLATLSGGERLKTALASVLYAQTPPQLLLLDEPGNHLDLPSLTALEQMLRQYSGTLMIVSHDDALLEAVGLTDVLTATSVGWQLTGRLESS</sequence>
<name>A0A7V7YFC2_9GAMM</name>
<keyword evidence="3 6" id="KW-0067">ATP-binding</keyword>
<dbReference type="FunFam" id="3.40.50.300:FF:001320">
    <property type="entry name" value="Heme ABC transporter ATP-binding protein"/>
    <property type="match status" value="1"/>
</dbReference>
<dbReference type="InterPro" id="IPR003593">
    <property type="entry name" value="AAA+_ATPase"/>
</dbReference>
<dbReference type="GO" id="GO:0016887">
    <property type="term" value="F:ATP hydrolysis activity"/>
    <property type="evidence" value="ECO:0007669"/>
    <property type="project" value="InterPro"/>
</dbReference>
<dbReference type="CDD" id="cd03221">
    <property type="entry name" value="ABCF_EF-3"/>
    <property type="match status" value="1"/>
</dbReference>
<feature type="domain" description="ABC transporter" evidence="5">
    <location>
        <begin position="6"/>
        <end position="238"/>
    </location>
</feature>
<evidence type="ECO:0000313" key="7">
    <source>
        <dbReference type="Proteomes" id="UP000449004"/>
    </source>
</evidence>
<evidence type="ECO:0000256" key="1">
    <source>
        <dbReference type="ARBA" id="ARBA00022737"/>
    </source>
</evidence>
<accession>A0A7V7YFC2</accession>
<organism evidence="6 7">
    <name type="scientific">Stenotrophomonas rhizophila</name>
    <dbReference type="NCBI Taxonomy" id="216778"/>
    <lineage>
        <taxon>Bacteria</taxon>
        <taxon>Pseudomonadati</taxon>
        <taxon>Pseudomonadota</taxon>
        <taxon>Gammaproteobacteria</taxon>
        <taxon>Lysobacterales</taxon>
        <taxon>Lysobacteraceae</taxon>
        <taxon>Stenotrophomonas</taxon>
    </lineage>
</organism>
<dbReference type="InterPro" id="IPR027417">
    <property type="entry name" value="P-loop_NTPase"/>
</dbReference>
<comment type="caution">
    <text evidence="6">The sequence shown here is derived from an EMBL/GenBank/DDBJ whole genome shotgun (WGS) entry which is preliminary data.</text>
</comment>
<dbReference type="PANTHER" id="PTHR19211:SF6">
    <property type="entry name" value="BLL7188 PROTEIN"/>
    <property type="match status" value="1"/>
</dbReference>
<evidence type="ECO:0000259" key="5">
    <source>
        <dbReference type="PROSITE" id="PS50893"/>
    </source>
</evidence>
<dbReference type="Proteomes" id="UP000449004">
    <property type="component" value="Unassembled WGS sequence"/>
</dbReference>
<dbReference type="AlphaFoldDB" id="A0A7V7YFC2"/>
<evidence type="ECO:0000256" key="4">
    <source>
        <dbReference type="SAM" id="MobiDB-lite"/>
    </source>
</evidence>